<dbReference type="Proteomes" id="UP000199608">
    <property type="component" value="Unassembled WGS sequence"/>
</dbReference>
<keyword evidence="10 16" id="KW-0520">NAD</keyword>
<keyword evidence="1 16" id="KW-0813">Transport</keyword>
<keyword evidence="14 16" id="KW-0472">Membrane</keyword>
<keyword evidence="21" id="KW-1185">Reference proteome</keyword>
<dbReference type="HAMAP" id="MF_00427">
    <property type="entry name" value="NqrC"/>
    <property type="match status" value="1"/>
</dbReference>
<evidence type="ECO:0000256" key="14">
    <source>
        <dbReference type="ARBA" id="ARBA00023136"/>
    </source>
</evidence>
<comment type="catalytic activity">
    <reaction evidence="16 17">
        <text>a ubiquinone + n Na(+)(in) + NADH + H(+) = a ubiquinol + n Na(+)(out) + NAD(+)</text>
        <dbReference type="Rhea" id="RHEA:47748"/>
        <dbReference type="Rhea" id="RHEA-COMP:9565"/>
        <dbReference type="Rhea" id="RHEA-COMP:9566"/>
        <dbReference type="ChEBI" id="CHEBI:15378"/>
        <dbReference type="ChEBI" id="CHEBI:16389"/>
        <dbReference type="ChEBI" id="CHEBI:17976"/>
        <dbReference type="ChEBI" id="CHEBI:29101"/>
        <dbReference type="ChEBI" id="CHEBI:57540"/>
        <dbReference type="ChEBI" id="CHEBI:57945"/>
        <dbReference type="EC" id="7.2.1.1"/>
    </reaction>
</comment>
<dbReference type="SMART" id="SM00900">
    <property type="entry name" value="FMN_bind"/>
    <property type="match status" value="1"/>
</dbReference>
<feature type="region of interest" description="Disordered" evidence="18">
    <location>
        <begin position="232"/>
        <end position="255"/>
    </location>
</feature>
<accession>A0A1H2HTI7</accession>
<dbReference type="PANTHER" id="PTHR37838:SF1">
    <property type="entry name" value="NA(+)-TRANSLOCATING NADH-QUINONE REDUCTASE SUBUNIT C"/>
    <property type="match status" value="1"/>
</dbReference>
<dbReference type="PIRSF" id="PIRSF009437">
    <property type="entry name" value="NQR-1_subunit_C"/>
    <property type="match status" value="1"/>
</dbReference>
<comment type="cofactor">
    <cofactor evidence="16 17">
        <name>FMN</name>
        <dbReference type="ChEBI" id="CHEBI:58210"/>
    </cofactor>
</comment>
<reference evidence="21" key="1">
    <citation type="submission" date="2016-10" db="EMBL/GenBank/DDBJ databases">
        <authorList>
            <person name="Varghese N."/>
            <person name="Submissions S."/>
        </authorList>
    </citation>
    <scope>NUCLEOTIDE SEQUENCE [LARGE SCALE GENOMIC DNA]</scope>
    <source>
        <strain evidence="21">DSM 3384</strain>
    </source>
</reference>
<comment type="caution">
    <text evidence="16">Lacks conserved residue(s) required for the propagation of feature annotation.</text>
</comment>
<organism evidence="20 21">
    <name type="scientific">Desulfobacula phenolica</name>
    <dbReference type="NCBI Taxonomy" id="90732"/>
    <lineage>
        <taxon>Bacteria</taxon>
        <taxon>Pseudomonadati</taxon>
        <taxon>Thermodesulfobacteriota</taxon>
        <taxon>Desulfobacteria</taxon>
        <taxon>Desulfobacterales</taxon>
        <taxon>Desulfobacteraceae</taxon>
        <taxon>Desulfobacula</taxon>
    </lineage>
</organism>
<dbReference type="InterPro" id="IPR010204">
    <property type="entry name" value="NqrC"/>
</dbReference>
<dbReference type="Pfam" id="PF04205">
    <property type="entry name" value="FMN_bind"/>
    <property type="match status" value="1"/>
</dbReference>
<comment type="subcellular location">
    <subcellularLocation>
        <location evidence="16">Cell membrane</location>
        <topology evidence="16">Single-pass membrane protein</topology>
    </subcellularLocation>
</comment>
<evidence type="ECO:0000256" key="5">
    <source>
        <dbReference type="ARBA" id="ARBA00022630"/>
    </source>
</evidence>
<keyword evidence="9 16" id="KW-1133">Transmembrane helix</keyword>
<proteinExistence type="inferred from homology"/>
<evidence type="ECO:0000256" key="4">
    <source>
        <dbReference type="ARBA" id="ARBA00022553"/>
    </source>
</evidence>
<evidence type="ECO:0000259" key="19">
    <source>
        <dbReference type="SMART" id="SM00900"/>
    </source>
</evidence>
<comment type="function">
    <text evidence="16">NQR complex catalyzes the reduction of ubiquinone-1 to ubiquinol by two successive reactions, coupled with the transport of Na(+) ions from the cytoplasm to the periplasm. NqrA to NqrE are probably involved in the second step, the conversion of ubisemiquinone to ubiquinol.</text>
</comment>
<evidence type="ECO:0000256" key="12">
    <source>
        <dbReference type="ARBA" id="ARBA00023065"/>
    </source>
</evidence>
<keyword evidence="2 16" id="KW-1003">Cell membrane</keyword>
<evidence type="ECO:0000256" key="18">
    <source>
        <dbReference type="SAM" id="MobiDB-lite"/>
    </source>
</evidence>
<evidence type="ECO:0000256" key="9">
    <source>
        <dbReference type="ARBA" id="ARBA00022989"/>
    </source>
</evidence>
<evidence type="ECO:0000256" key="8">
    <source>
        <dbReference type="ARBA" id="ARBA00022967"/>
    </source>
</evidence>
<keyword evidence="6 16" id="KW-0288">FMN</keyword>
<dbReference type="GO" id="GO:0006814">
    <property type="term" value="P:sodium ion transport"/>
    <property type="evidence" value="ECO:0007669"/>
    <property type="project" value="UniProtKB-UniRule"/>
</dbReference>
<name>A0A1H2HTI7_9BACT</name>
<evidence type="ECO:0000256" key="7">
    <source>
        <dbReference type="ARBA" id="ARBA00022692"/>
    </source>
</evidence>
<evidence type="ECO:0000256" key="17">
    <source>
        <dbReference type="PIRNR" id="PIRNR009437"/>
    </source>
</evidence>
<evidence type="ECO:0000256" key="16">
    <source>
        <dbReference type="HAMAP-Rule" id="MF_00427"/>
    </source>
</evidence>
<keyword evidence="7 16" id="KW-0812">Transmembrane</keyword>
<keyword evidence="3" id="KW-0997">Cell inner membrane</keyword>
<evidence type="ECO:0000256" key="2">
    <source>
        <dbReference type="ARBA" id="ARBA00022475"/>
    </source>
</evidence>
<feature type="modified residue" description="FMN phosphoryl threonine" evidence="16">
    <location>
        <position position="204"/>
    </location>
</feature>
<evidence type="ECO:0000313" key="21">
    <source>
        <dbReference type="Proteomes" id="UP000199608"/>
    </source>
</evidence>
<dbReference type="EMBL" id="FNLL01000007">
    <property type="protein sequence ID" value="SDU35172.1"/>
    <property type="molecule type" value="Genomic_DNA"/>
</dbReference>
<keyword evidence="12 16" id="KW-0406">Ion transport</keyword>
<evidence type="ECO:0000256" key="10">
    <source>
        <dbReference type="ARBA" id="ARBA00023027"/>
    </source>
</evidence>
<evidence type="ECO:0000256" key="3">
    <source>
        <dbReference type="ARBA" id="ARBA00022519"/>
    </source>
</evidence>
<keyword evidence="15 16" id="KW-0739">Sodium transport</keyword>
<dbReference type="GO" id="GO:0005886">
    <property type="term" value="C:plasma membrane"/>
    <property type="evidence" value="ECO:0007669"/>
    <property type="project" value="UniProtKB-SubCell"/>
</dbReference>
<evidence type="ECO:0000256" key="11">
    <source>
        <dbReference type="ARBA" id="ARBA00023053"/>
    </source>
</evidence>
<keyword evidence="11 16" id="KW-0915">Sodium</keyword>
<comment type="subunit">
    <text evidence="16 17">Composed of six subunits; NqrA, NqrB, NqrC, NqrD, NqrE and NqrF.</text>
</comment>
<gene>
    <name evidence="16" type="primary">nqrC</name>
    <name evidence="20" type="ORF">SAMN04487931_10737</name>
</gene>
<sequence length="255" mass="28362">MSEKTDKNSKKNVILFALLLSVICSLMITAAAVGLKGFQMVNMELDRKTNILKSVDLIGTKKISKEKINSLYDAHIKEVMVDKQGQIIETYVSNSLSLYLYVDNEAIKGYILPINTRGLWGKIQGYLAFETDGRTVSGFSVFSHSETPGLGGEIESAWFRKNFKGKKILNAQNQFVSVGIAKGKAQDLPRDLQEHYVDGISGATLTGKYLSEGIKKTLVSYDPVSITFRQRQLKAKKDAQSENTNPKDMNPKDLK</sequence>
<comment type="similarity">
    <text evidence="16 17">Belongs to the NqrC family.</text>
</comment>
<dbReference type="InterPro" id="IPR007329">
    <property type="entry name" value="FMN-bd"/>
</dbReference>
<keyword evidence="5 16" id="KW-0285">Flavoprotein</keyword>
<evidence type="ECO:0000256" key="6">
    <source>
        <dbReference type="ARBA" id="ARBA00022643"/>
    </source>
</evidence>
<protein>
    <recommendedName>
        <fullName evidence="16 17">Na(+)-translocating NADH-quinone reductase subunit C</fullName>
        <shortName evidence="16 17">Na(+)-NQR subunit C</shortName>
        <shortName evidence="16 17">Na(+)-translocating NQR subunit C</shortName>
        <ecNumber evidence="16 17">7.2.1.1</ecNumber>
    </recommendedName>
    <alternativeName>
        <fullName evidence="16 17">NQR complex subunit C</fullName>
    </alternativeName>
    <alternativeName>
        <fullName evidence="16 17">NQR-1 subunit C</fullName>
    </alternativeName>
</protein>
<dbReference type="GO" id="GO:0010181">
    <property type="term" value="F:FMN binding"/>
    <property type="evidence" value="ECO:0007669"/>
    <property type="project" value="UniProtKB-UniRule"/>
</dbReference>
<dbReference type="EC" id="7.2.1.1" evidence="16 17"/>
<evidence type="ECO:0000256" key="13">
    <source>
        <dbReference type="ARBA" id="ARBA00023075"/>
    </source>
</evidence>
<keyword evidence="8 16" id="KW-1278">Translocase</keyword>
<keyword evidence="13 16" id="KW-0830">Ubiquinone</keyword>
<dbReference type="RefSeq" id="WP_092234684.1">
    <property type="nucleotide sequence ID" value="NZ_FNLL01000007.1"/>
</dbReference>
<evidence type="ECO:0000313" key="20">
    <source>
        <dbReference type="EMBL" id="SDU35172.1"/>
    </source>
</evidence>
<evidence type="ECO:0000256" key="1">
    <source>
        <dbReference type="ARBA" id="ARBA00022448"/>
    </source>
</evidence>
<feature type="domain" description="FMN-binding" evidence="19">
    <location>
        <begin position="118"/>
        <end position="221"/>
    </location>
</feature>
<dbReference type="AlphaFoldDB" id="A0A1H2HTI7"/>
<dbReference type="PANTHER" id="PTHR37838">
    <property type="entry name" value="NA(+)-TRANSLOCATING NADH-QUINONE REDUCTASE SUBUNIT C"/>
    <property type="match status" value="1"/>
</dbReference>
<dbReference type="GO" id="GO:0016655">
    <property type="term" value="F:oxidoreductase activity, acting on NAD(P)H, quinone or similar compound as acceptor"/>
    <property type="evidence" value="ECO:0007669"/>
    <property type="project" value="UniProtKB-UniRule"/>
</dbReference>
<evidence type="ECO:0000256" key="15">
    <source>
        <dbReference type="ARBA" id="ARBA00023201"/>
    </source>
</evidence>
<keyword evidence="4 16" id="KW-0597">Phosphoprotein</keyword>